<dbReference type="Pfam" id="PF07690">
    <property type="entry name" value="MFS_1"/>
    <property type="match status" value="1"/>
</dbReference>
<feature type="transmembrane region" description="Helical" evidence="5">
    <location>
        <begin position="659"/>
        <end position="681"/>
    </location>
</feature>
<name>A0A3E2GS02_SCYLI</name>
<dbReference type="GO" id="GO:1990961">
    <property type="term" value="P:xenobiotic detoxification by transmembrane export across the plasma membrane"/>
    <property type="evidence" value="ECO:0007669"/>
    <property type="project" value="TreeGrafter"/>
</dbReference>
<evidence type="ECO:0000256" key="5">
    <source>
        <dbReference type="SAM" id="Phobius"/>
    </source>
</evidence>
<reference evidence="7 8" key="1">
    <citation type="submission" date="2018-05" db="EMBL/GenBank/DDBJ databases">
        <title>Draft genome sequence of Scytalidium lignicola DSM 105466, a ubiquitous saprotrophic fungus.</title>
        <authorList>
            <person name="Buettner E."/>
            <person name="Gebauer A.M."/>
            <person name="Hofrichter M."/>
            <person name="Liers C."/>
            <person name="Kellner H."/>
        </authorList>
    </citation>
    <scope>NUCLEOTIDE SEQUENCE [LARGE SCALE GENOMIC DNA]</scope>
    <source>
        <strain evidence="7 8">DSM 105466</strain>
    </source>
</reference>
<dbReference type="EMBL" id="NCSJ02000616">
    <property type="protein sequence ID" value="RFU23778.1"/>
    <property type="molecule type" value="Genomic_DNA"/>
</dbReference>
<feature type="transmembrane region" description="Helical" evidence="5">
    <location>
        <begin position="701"/>
        <end position="720"/>
    </location>
</feature>
<dbReference type="PROSITE" id="PS50850">
    <property type="entry name" value="MFS"/>
    <property type="match status" value="1"/>
</dbReference>
<protein>
    <recommendedName>
        <fullName evidence="6">Major facilitator superfamily (MFS) profile domain-containing protein</fullName>
    </recommendedName>
</protein>
<dbReference type="AlphaFoldDB" id="A0A3E2GS02"/>
<evidence type="ECO:0000259" key="6">
    <source>
        <dbReference type="PROSITE" id="PS50850"/>
    </source>
</evidence>
<dbReference type="Proteomes" id="UP000258309">
    <property type="component" value="Unassembled WGS sequence"/>
</dbReference>
<dbReference type="CDD" id="cd17323">
    <property type="entry name" value="MFS_Tpo1_MDR_like"/>
    <property type="match status" value="1"/>
</dbReference>
<feature type="transmembrane region" description="Helical" evidence="5">
    <location>
        <begin position="732"/>
        <end position="753"/>
    </location>
</feature>
<feature type="transmembrane region" description="Helical" evidence="5">
    <location>
        <begin position="421"/>
        <end position="440"/>
    </location>
</feature>
<evidence type="ECO:0000256" key="1">
    <source>
        <dbReference type="ARBA" id="ARBA00004141"/>
    </source>
</evidence>
<dbReference type="STRING" id="5539.A0A3E2GS02"/>
<dbReference type="PANTHER" id="PTHR23502">
    <property type="entry name" value="MAJOR FACILITATOR SUPERFAMILY"/>
    <property type="match status" value="1"/>
</dbReference>
<comment type="caution">
    <text evidence="7">The sequence shown here is derived from an EMBL/GenBank/DDBJ whole genome shotgun (WGS) entry which is preliminary data.</text>
</comment>
<proteinExistence type="predicted"/>
<gene>
    <name evidence="7" type="ORF">B7463_g12560</name>
</gene>
<evidence type="ECO:0000256" key="4">
    <source>
        <dbReference type="ARBA" id="ARBA00023136"/>
    </source>
</evidence>
<feature type="non-terminal residue" evidence="7">
    <location>
        <position position="823"/>
    </location>
</feature>
<feature type="transmembrane region" description="Helical" evidence="5">
    <location>
        <begin position="765"/>
        <end position="783"/>
    </location>
</feature>
<keyword evidence="3 5" id="KW-1133">Transmembrane helix</keyword>
<dbReference type="InterPro" id="IPR011701">
    <property type="entry name" value="MFS"/>
</dbReference>
<keyword evidence="4 5" id="KW-0472">Membrane</keyword>
<dbReference type="SUPFAM" id="SSF103473">
    <property type="entry name" value="MFS general substrate transporter"/>
    <property type="match status" value="1"/>
</dbReference>
<dbReference type="GO" id="GO:0015244">
    <property type="term" value="F:fluconazole transmembrane transporter activity"/>
    <property type="evidence" value="ECO:0007669"/>
    <property type="project" value="TreeGrafter"/>
</dbReference>
<dbReference type="PANTHER" id="PTHR23502:SF23">
    <property type="entry name" value="FLUCONAZOLE RESISTANCE PROTEIN 1"/>
    <property type="match status" value="1"/>
</dbReference>
<keyword evidence="8" id="KW-1185">Reference proteome</keyword>
<accession>A0A3E2GS02</accession>
<evidence type="ECO:0000313" key="7">
    <source>
        <dbReference type="EMBL" id="RFU23778.1"/>
    </source>
</evidence>
<comment type="subcellular location">
    <subcellularLocation>
        <location evidence="1">Membrane</location>
        <topology evidence="1">Multi-pass membrane protein</topology>
    </subcellularLocation>
</comment>
<feature type="domain" description="Major facilitator superfamily (MFS) profile" evidence="6">
    <location>
        <begin position="386"/>
        <end position="823"/>
    </location>
</feature>
<keyword evidence="2 5" id="KW-0812">Transmembrane</keyword>
<feature type="transmembrane region" description="Helical" evidence="5">
    <location>
        <begin position="452"/>
        <end position="472"/>
    </location>
</feature>
<evidence type="ECO:0000313" key="8">
    <source>
        <dbReference type="Proteomes" id="UP000258309"/>
    </source>
</evidence>
<dbReference type="Gene3D" id="1.20.1250.20">
    <property type="entry name" value="MFS general substrate transporter like domains"/>
    <property type="match status" value="1"/>
</dbReference>
<dbReference type="OrthoDB" id="3357846at2759"/>
<feature type="transmembrane region" description="Helical" evidence="5">
    <location>
        <begin position="547"/>
        <end position="563"/>
    </location>
</feature>
<feature type="non-terminal residue" evidence="7">
    <location>
        <position position="1"/>
    </location>
</feature>
<sequence>MTLSVTATANTVESLITAVLLGLYEILTCTKENIGEHVTHARGVSAILSSKGSPFDLLGGMQLFQLSNPLILKEPLQQKNTARVLCAPISNTSVQNLDTILINFNPIFYTANDLLSDTSEASNQDIIHIMEKAMELDKEFAEWAINQPQEWLPVTVSEYPMPSIEFMFHGNRNIDTYFDLYVAAVWNTYRKTHLLALDVIYRCMRWLGNGQTTYLELKAKRLADEIAASIPFHLQTSLPTYTQQTRGPKEPSQFGKPVGGLFLLHPLWVVSISSIIPSEICTCMREWLKWIGLNLGIQQALLLADNILDRIMLDLIRDSPVGYCLRYLTRNRWAAFSEHQPQFKIPDAYKSNSHSCEEDRSILVTWYSADDPDNPHNWSPLKKGWVSFVILLYTFTIYIGSSLYVVSIPGIVEVFHVTNEVGSLGLSLYVLGYGAAPMILSPLSEIPSIGRNLPYIITFFLFFICCIPLCLVNSLAGLLILRLLLGCFGSPALATGGASYGDFFSANQMPYVIALWGGGATLAPALGPLIGGFAVQLMGWRWSSWELLWLSGIAFILMFMTLPETSSDFILLYRAKRLRVLTGRTNLKAESETRQSHMRVGDVARDALVKPWQINILDPAVLFSTVYTALIYGIYYSFFESFPIVYGGIYGFSLGEIGLAFLAVLVGLVIAVMLYCSYFYFVADAKFAHSGPEGVPPEARLWPGLIATFFIPIGLFIFAWTARAGIHWFPSLVGVATSMFGVFIITQSMFLYLPFTYPRYSGSLFAANGFARSMFAAGAILYARPMFKSLGVDGAVSLLGGLTVLCCGGDLRALFSGCAVESA</sequence>
<dbReference type="InterPro" id="IPR020846">
    <property type="entry name" value="MFS_dom"/>
</dbReference>
<evidence type="ECO:0000256" key="2">
    <source>
        <dbReference type="ARBA" id="ARBA00022692"/>
    </source>
</evidence>
<organism evidence="7 8">
    <name type="scientific">Scytalidium lignicola</name>
    <name type="common">Hyphomycete</name>
    <dbReference type="NCBI Taxonomy" id="5539"/>
    <lineage>
        <taxon>Eukaryota</taxon>
        <taxon>Fungi</taxon>
        <taxon>Dikarya</taxon>
        <taxon>Ascomycota</taxon>
        <taxon>Pezizomycotina</taxon>
        <taxon>Leotiomycetes</taxon>
        <taxon>Leotiomycetes incertae sedis</taxon>
        <taxon>Scytalidium</taxon>
    </lineage>
</organism>
<feature type="transmembrane region" description="Helical" evidence="5">
    <location>
        <begin position="385"/>
        <end position="409"/>
    </location>
</feature>
<evidence type="ECO:0000256" key="3">
    <source>
        <dbReference type="ARBA" id="ARBA00022989"/>
    </source>
</evidence>
<dbReference type="GO" id="GO:0005886">
    <property type="term" value="C:plasma membrane"/>
    <property type="evidence" value="ECO:0007669"/>
    <property type="project" value="TreeGrafter"/>
</dbReference>
<feature type="transmembrane region" description="Helical" evidence="5">
    <location>
        <begin position="513"/>
        <end position="535"/>
    </location>
</feature>
<dbReference type="InterPro" id="IPR036259">
    <property type="entry name" value="MFS_trans_sf"/>
</dbReference>
<feature type="transmembrane region" description="Helical" evidence="5">
    <location>
        <begin position="479"/>
        <end position="501"/>
    </location>
</feature>